<accession>W5THJ0</accession>
<proteinExistence type="predicted"/>
<dbReference type="PATRIC" id="fig|1415166.3.peg.3747"/>
<protein>
    <submittedName>
        <fullName evidence="2">Uncharacterized protein</fullName>
    </submittedName>
</protein>
<dbReference type="OrthoDB" id="4723201at2"/>
<reference evidence="2 3" key="1">
    <citation type="journal article" date="2014" name="Appl. Environ. Microbiol.">
        <title>Insights into the Microbial Degradation of Rubber and Gutta-Percha by Analysis of the Complete Genome of Nocardia nova SH22a.</title>
        <authorList>
            <person name="Luo Q."/>
            <person name="Hiessl S."/>
            <person name="Poehlein A."/>
            <person name="Daniel R."/>
            <person name="Steinbuchel A."/>
        </authorList>
    </citation>
    <scope>NUCLEOTIDE SEQUENCE [LARGE SCALE GENOMIC DNA]</scope>
    <source>
        <strain evidence="2">SH22a</strain>
    </source>
</reference>
<organism evidence="2 3">
    <name type="scientific">Nocardia nova SH22a</name>
    <dbReference type="NCBI Taxonomy" id="1415166"/>
    <lineage>
        <taxon>Bacteria</taxon>
        <taxon>Bacillati</taxon>
        <taxon>Actinomycetota</taxon>
        <taxon>Actinomycetes</taxon>
        <taxon>Mycobacteriales</taxon>
        <taxon>Nocardiaceae</taxon>
        <taxon>Nocardia</taxon>
    </lineage>
</organism>
<evidence type="ECO:0000313" key="2">
    <source>
        <dbReference type="EMBL" id="AHH18438.1"/>
    </source>
</evidence>
<gene>
    <name evidence="2" type="ORF">NONO_c36510</name>
</gene>
<dbReference type="RefSeq" id="WP_025349875.1">
    <property type="nucleotide sequence ID" value="NZ_CP006850.1"/>
</dbReference>
<keyword evidence="3" id="KW-1185">Reference proteome</keyword>
<dbReference type="Proteomes" id="UP000019150">
    <property type="component" value="Chromosome"/>
</dbReference>
<dbReference type="KEGG" id="nno:NONO_c36510"/>
<evidence type="ECO:0000313" key="3">
    <source>
        <dbReference type="Proteomes" id="UP000019150"/>
    </source>
</evidence>
<evidence type="ECO:0000256" key="1">
    <source>
        <dbReference type="SAM" id="MobiDB-lite"/>
    </source>
</evidence>
<dbReference type="STRING" id="1415166.NONO_c36510"/>
<sequence>MDDSTTITAKTIGNPEGVDNNPWASGHPADGERVAIFAFDVTSVDNESGDIRTYHVTPPDRACEGTVVPEHHTPQGVTVTWLGCGTGTVVRPATHLDIEQAMMDPDNAAKAMFQCRVRPDNPDLAR</sequence>
<dbReference type="AlphaFoldDB" id="W5THJ0"/>
<dbReference type="HOGENOM" id="CLU_2169622_0_0_11"/>
<name>W5THJ0_9NOCA</name>
<feature type="compositionally biased region" description="Polar residues" evidence="1">
    <location>
        <begin position="1"/>
        <end position="11"/>
    </location>
</feature>
<feature type="region of interest" description="Disordered" evidence="1">
    <location>
        <begin position="1"/>
        <end position="29"/>
    </location>
</feature>
<dbReference type="eggNOG" id="ENOG5031K4J">
    <property type="taxonomic scope" value="Bacteria"/>
</dbReference>
<dbReference type="EMBL" id="CP006850">
    <property type="protein sequence ID" value="AHH18438.1"/>
    <property type="molecule type" value="Genomic_DNA"/>
</dbReference>